<evidence type="ECO:0000256" key="1">
    <source>
        <dbReference type="SAM" id="MobiDB-lite"/>
    </source>
</evidence>
<feature type="region of interest" description="Disordered" evidence="1">
    <location>
        <begin position="70"/>
        <end position="160"/>
    </location>
</feature>
<dbReference type="Pfam" id="PF13399">
    <property type="entry name" value="LytR_C"/>
    <property type="match status" value="1"/>
</dbReference>
<feature type="transmembrane region" description="Helical" evidence="2">
    <location>
        <begin position="39"/>
        <end position="58"/>
    </location>
</feature>
<dbReference type="Gene3D" id="3.30.70.2390">
    <property type="match status" value="1"/>
</dbReference>
<feature type="compositionally biased region" description="Pro residues" evidence="1">
    <location>
        <begin position="136"/>
        <end position="145"/>
    </location>
</feature>
<evidence type="ECO:0000256" key="2">
    <source>
        <dbReference type="SAM" id="Phobius"/>
    </source>
</evidence>
<sequence>MEQYDDETQVYDDRPSRGVHAADSPRTAAAATGVPLRGIGMIAIAVAILILLWAIFFLGGDKEDTVATGTQTTTAQAAPGKTAAEESPAGETTAATVTTATHEPSTLTEPSDGNRPSSEAPKDEHEARPAESQQPEPAPGAPAPAPQAARPADAPDTHPLVNVLNNSTVQGLAADVANRLTSTGNPTGTVGNLPDVETPQSMVYYSPGEEAAAKRVANQLGINYGPKIPAVEHYPGLVVVVTQDLQ</sequence>
<keyword evidence="2" id="KW-0812">Transmembrane</keyword>
<feature type="domain" description="LytR/CpsA/Psr regulator C-terminal" evidence="3">
    <location>
        <begin position="161"/>
        <end position="244"/>
    </location>
</feature>
<dbReference type="AlphaFoldDB" id="A0AAX1L757"/>
<accession>A0AAX1L757</accession>
<evidence type="ECO:0000313" key="4">
    <source>
        <dbReference type="EMBL" id="QRP70303.1"/>
    </source>
</evidence>
<proteinExistence type="predicted"/>
<evidence type="ECO:0000313" key="5">
    <source>
        <dbReference type="Proteomes" id="UP000617681"/>
    </source>
</evidence>
<gene>
    <name evidence="4" type="ORF">I6J21_11165</name>
</gene>
<organism evidence="4 5">
    <name type="scientific">Corynebacterium glucuronolyticum</name>
    <dbReference type="NCBI Taxonomy" id="39791"/>
    <lineage>
        <taxon>Bacteria</taxon>
        <taxon>Bacillati</taxon>
        <taxon>Actinomycetota</taxon>
        <taxon>Actinomycetes</taxon>
        <taxon>Mycobacteriales</taxon>
        <taxon>Corynebacteriaceae</taxon>
        <taxon>Corynebacterium</taxon>
    </lineage>
</organism>
<dbReference type="Proteomes" id="UP000617681">
    <property type="component" value="Chromosome"/>
</dbReference>
<evidence type="ECO:0000259" key="3">
    <source>
        <dbReference type="Pfam" id="PF13399"/>
    </source>
</evidence>
<protein>
    <submittedName>
        <fullName evidence="4">LytR C-terminal domain-containing protein</fullName>
    </submittedName>
</protein>
<dbReference type="InterPro" id="IPR027381">
    <property type="entry name" value="LytR/CpsA/Psr_C"/>
</dbReference>
<keyword evidence="2" id="KW-0472">Membrane</keyword>
<dbReference type="RefSeq" id="WP_005393575.1">
    <property type="nucleotide sequence ID" value="NZ_CP069534.1"/>
</dbReference>
<feature type="compositionally biased region" description="Basic and acidic residues" evidence="1">
    <location>
        <begin position="120"/>
        <end position="129"/>
    </location>
</feature>
<feature type="compositionally biased region" description="Polar residues" evidence="1">
    <location>
        <begin position="102"/>
        <end position="117"/>
    </location>
</feature>
<feature type="compositionally biased region" description="Acidic residues" evidence="1">
    <location>
        <begin position="1"/>
        <end position="10"/>
    </location>
</feature>
<reference evidence="4" key="1">
    <citation type="submission" date="2021-02" db="EMBL/GenBank/DDBJ databases">
        <title>FDA dAtabase for Regulatory Grade micrObial Sequences (FDA-ARGOS): Supporting development and validation of Infectious Disease Dx tests.</title>
        <authorList>
            <person name="Sproer C."/>
            <person name="Gronow S."/>
            <person name="Severitt S."/>
            <person name="Schroder I."/>
            <person name="Tallon L."/>
            <person name="Sadzewicz L."/>
            <person name="Zhao X."/>
            <person name="Boylan J."/>
            <person name="Ott S."/>
            <person name="Bowen H."/>
            <person name="Vavikolanu K."/>
            <person name="Mehta A."/>
            <person name="Aluvathingal J."/>
            <person name="Nadendla S."/>
            <person name="Lowell S."/>
            <person name="Myers T."/>
            <person name="Yan Y."/>
            <person name="Sichtig H."/>
        </authorList>
    </citation>
    <scope>NUCLEOTIDE SEQUENCE</scope>
    <source>
        <strain evidence="4">FDAARGOS_1191</strain>
    </source>
</reference>
<name>A0AAX1L757_9CORY</name>
<keyword evidence="2" id="KW-1133">Transmembrane helix</keyword>
<feature type="region of interest" description="Disordered" evidence="1">
    <location>
        <begin position="1"/>
        <end position="24"/>
    </location>
</feature>
<feature type="compositionally biased region" description="Low complexity" evidence="1">
    <location>
        <begin position="70"/>
        <end position="82"/>
    </location>
</feature>
<feature type="compositionally biased region" description="Low complexity" evidence="1">
    <location>
        <begin position="92"/>
        <end position="101"/>
    </location>
</feature>
<dbReference type="EMBL" id="CP069534">
    <property type="protein sequence ID" value="QRP70303.1"/>
    <property type="molecule type" value="Genomic_DNA"/>
</dbReference>